<proteinExistence type="predicted"/>
<evidence type="ECO:0000313" key="2">
    <source>
        <dbReference type="EMBL" id="VCU10792.1"/>
    </source>
</evidence>
<evidence type="ECO:0000259" key="1">
    <source>
        <dbReference type="Pfam" id="PF26109"/>
    </source>
</evidence>
<comment type="caution">
    <text evidence="2">The sequence shown here is derived from an EMBL/GenBank/DDBJ whole genome shotgun (WGS) entry which is preliminary data.</text>
</comment>
<dbReference type="Pfam" id="PF26109">
    <property type="entry name" value="WHD_BrxR"/>
    <property type="match status" value="1"/>
</dbReference>
<protein>
    <recommendedName>
        <fullName evidence="1">DNA-binding transcriptional repressor CapW winged helix-turn-helix domain-containing protein</fullName>
    </recommendedName>
</protein>
<dbReference type="EMBL" id="UWOC01000180">
    <property type="protein sequence ID" value="VCU10792.1"/>
    <property type="molecule type" value="Genomic_DNA"/>
</dbReference>
<dbReference type="AlphaFoldDB" id="A0A3S4B3H2"/>
<feature type="domain" description="DNA-binding transcriptional repressor CapW winged helix-turn-helix" evidence="1">
    <location>
        <begin position="6"/>
        <end position="65"/>
    </location>
</feature>
<name>A0A3S4B3H2_9BRAD</name>
<sequence length="99" mass="11140">MTWAEEVRLDFIDLLLLARGRVVRADLVDRFGISMSQASSDIGAFARQHPDAMKYDRSAKCYVPSVRRYRSVRGQGKRTIDALAQLAAAGSRLGWRDQP</sequence>
<dbReference type="InterPro" id="IPR059019">
    <property type="entry name" value="WHD_CapW"/>
</dbReference>
<gene>
    <name evidence="2" type="ORF">RHODGE_RHODGE_03996</name>
</gene>
<organism evidence="2 3">
    <name type="scientific">Rhodoplanes serenus</name>
    <dbReference type="NCBI Taxonomy" id="200615"/>
    <lineage>
        <taxon>Bacteria</taxon>
        <taxon>Pseudomonadati</taxon>
        <taxon>Pseudomonadota</taxon>
        <taxon>Alphaproteobacteria</taxon>
        <taxon>Hyphomicrobiales</taxon>
        <taxon>Nitrobacteraceae</taxon>
        <taxon>Rhodoplanes</taxon>
    </lineage>
</organism>
<keyword evidence="3" id="KW-1185">Reference proteome</keyword>
<dbReference type="Proteomes" id="UP000289200">
    <property type="component" value="Unassembled WGS sequence"/>
</dbReference>
<evidence type="ECO:0000313" key="3">
    <source>
        <dbReference type="Proteomes" id="UP000289200"/>
    </source>
</evidence>
<reference evidence="3" key="1">
    <citation type="submission" date="2018-10" db="EMBL/GenBank/DDBJ databases">
        <authorList>
            <person name="Peiro R."/>
            <person name="Begona"/>
            <person name="Cbmso G."/>
            <person name="Lopez M."/>
            <person name="Gonzalez S."/>
            <person name="Sacristan E."/>
            <person name="Castillo E."/>
        </authorList>
    </citation>
    <scope>NUCLEOTIDE SEQUENCE [LARGE SCALE GENOMIC DNA]</scope>
</reference>
<accession>A0A3S4B3H2</accession>